<evidence type="ECO:0000313" key="3">
    <source>
        <dbReference type="EMBL" id="MBJ7603872.1"/>
    </source>
</evidence>
<dbReference type="RefSeq" id="WP_338180593.1">
    <property type="nucleotide sequence ID" value="NZ_JAEKNQ010000044.1"/>
</dbReference>
<evidence type="ECO:0000256" key="2">
    <source>
        <dbReference type="ARBA" id="ARBA00022679"/>
    </source>
</evidence>
<evidence type="ECO:0000256" key="1">
    <source>
        <dbReference type="ARBA" id="ARBA00008383"/>
    </source>
</evidence>
<dbReference type="AlphaFoldDB" id="A0A934KHZ9"/>
<dbReference type="Pfam" id="PF02515">
    <property type="entry name" value="CoA_transf_3"/>
    <property type="match status" value="1"/>
</dbReference>
<accession>A0A934KHZ9</accession>
<gene>
    <name evidence="3" type="ORF">JF888_11865</name>
</gene>
<proteinExistence type="inferred from homology"/>
<sequence>MSETGQLPLQGVRVVDAATLMAAPWSASYLGEFGADVIKVEQPKIGDHQRAWGSRRQGIPLMWKSLSRNKRSLTLDLRQPQGADVFRRLIATADVLIENFRPGTLERWGLGPDELLALNPRLVILRVTGYGQTGPYSAQPGFGTLAEGFSGFSHVVGEADGPPTLANLPLGDGVAGITGAYAIMVALFGRGNNNGRGQVIDLSLYEPLFRLLEPALLDFDQLGVASNRIGNRSSHVAPRNTYCCADGQWVSLSASTQRIWERLCEAMGRPDLATDPRFAGNELRIENIEALDAEIAAWMAAHRRPEVIRLMNAAQVAVGPIYDIPTIFEDPHFAAREDLAEVHDEDLGTMRLANVVPRFSVTPGRIKSTGPALGAHTDEVLGELGLSAKEIASLREAGIV</sequence>
<comment type="similarity">
    <text evidence="1">Belongs to the CoA-transferase III family.</text>
</comment>
<evidence type="ECO:0000313" key="4">
    <source>
        <dbReference type="Proteomes" id="UP000620075"/>
    </source>
</evidence>
<dbReference type="PANTHER" id="PTHR48228:SF6">
    <property type="entry name" value="L-CARNITINE COA-TRANSFERASE"/>
    <property type="match status" value="1"/>
</dbReference>
<dbReference type="PANTHER" id="PTHR48228">
    <property type="entry name" value="SUCCINYL-COA--D-CITRAMALATE COA-TRANSFERASE"/>
    <property type="match status" value="1"/>
</dbReference>
<dbReference type="Proteomes" id="UP000620075">
    <property type="component" value="Unassembled WGS sequence"/>
</dbReference>
<dbReference type="Gene3D" id="3.40.50.10540">
    <property type="entry name" value="Crotonobetainyl-coa:carnitine coa-transferase, domain 1"/>
    <property type="match status" value="1"/>
</dbReference>
<dbReference type="InterPro" id="IPR044855">
    <property type="entry name" value="CoA-Trfase_III_dom3_sf"/>
</dbReference>
<dbReference type="InterPro" id="IPR023606">
    <property type="entry name" value="CoA-Trfase_III_dom_1_sf"/>
</dbReference>
<dbReference type="Gene3D" id="3.30.1540.10">
    <property type="entry name" value="formyl-coa transferase, domain 3"/>
    <property type="match status" value="1"/>
</dbReference>
<dbReference type="EMBL" id="JAEKNQ010000044">
    <property type="protein sequence ID" value="MBJ7603872.1"/>
    <property type="molecule type" value="Genomic_DNA"/>
</dbReference>
<dbReference type="SUPFAM" id="SSF89796">
    <property type="entry name" value="CoA-transferase family III (CaiB/BaiF)"/>
    <property type="match status" value="1"/>
</dbReference>
<reference evidence="3 4" key="1">
    <citation type="submission" date="2020-10" db="EMBL/GenBank/DDBJ databases">
        <title>Ca. Dormibacterota MAGs.</title>
        <authorList>
            <person name="Montgomery K."/>
        </authorList>
    </citation>
    <scope>NUCLEOTIDE SEQUENCE [LARGE SCALE GENOMIC DNA]</scope>
    <source>
        <strain evidence="3">SC8811_S16_3</strain>
    </source>
</reference>
<name>A0A934KHZ9_9BACT</name>
<protein>
    <submittedName>
        <fullName evidence="3">CoA transferase</fullName>
    </submittedName>
</protein>
<keyword evidence="2 3" id="KW-0808">Transferase</keyword>
<dbReference type="GO" id="GO:0016740">
    <property type="term" value="F:transferase activity"/>
    <property type="evidence" value="ECO:0007669"/>
    <property type="project" value="UniProtKB-KW"/>
</dbReference>
<dbReference type="InterPro" id="IPR050509">
    <property type="entry name" value="CoA-transferase_III"/>
</dbReference>
<dbReference type="InterPro" id="IPR003673">
    <property type="entry name" value="CoA-Trfase_fam_III"/>
</dbReference>
<comment type="caution">
    <text evidence="3">The sequence shown here is derived from an EMBL/GenBank/DDBJ whole genome shotgun (WGS) entry which is preliminary data.</text>
</comment>
<organism evidence="3 4">
    <name type="scientific">Candidatus Dormiibacter inghamiae</name>
    <dbReference type="NCBI Taxonomy" id="3127013"/>
    <lineage>
        <taxon>Bacteria</taxon>
        <taxon>Bacillati</taxon>
        <taxon>Candidatus Dormiibacterota</taxon>
        <taxon>Candidatus Dormibacteria</taxon>
        <taxon>Candidatus Dormibacterales</taxon>
        <taxon>Candidatus Dormibacteraceae</taxon>
        <taxon>Candidatus Dormiibacter</taxon>
    </lineage>
</organism>